<dbReference type="CDD" id="cd00082">
    <property type="entry name" value="HisKA"/>
    <property type="match status" value="1"/>
</dbReference>
<sequence length="441" mass="48607">MSAFSPKYPIHADIEIPVNLKASWQQTLDLIARLFEVPASLIMRVHAREIEVFVSGNHPDNCYGEGAREHLDSGLYCEHVMDTRRPLIVPNALKDPLWDHNPDIKLQMISYCGLPILWPDGHIFGTICVLSREENPYPSPYPELLEQFRDSVQASLHILLDNLQLESAQQALVERGEQLATALYSVKVQQEELLNHEKLAALGAMVAGVSHELNTPLGNVITLLTTLGDRFAALERQLESKTLARSLLEEFVVSGGEICSVADKELQRLSRLINDFKRVSVEQVSEQRHRFDLCERIAEQVRVEGLEPGGVRVENRVPQGIGCDSFPEPLGLLLHHLLQNALRHGLAGVSDPQITLEARVTGGMVELTLEDNGTGMAPEVRAHAFDPFFTTRLGQGSGMGLAISRRIASAILGGSLDLAPVLTGAGCRFILRFPLTAPGRV</sequence>
<dbReference type="KEGG" id="asr:WL1483_1571"/>
<dbReference type="RefSeq" id="WP_060586740.1">
    <property type="nucleotide sequence ID" value="NZ_CP013067.1"/>
</dbReference>
<reference evidence="6" key="1">
    <citation type="submission" date="2015-10" db="EMBL/GenBank/DDBJ databases">
        <title>Complete Genome Sequence of Aeromonas schubertii strain WL1483.</title>
        <authorList>
            <person name="Liu L."/>
        </authorList>
    </citation>
    <scope>NUCLEOTIDE SEQUENCE [LARGE SCALE GENOMIC DNA]</scope>
    <source>
        <strain evidence="6">WL1483</strain>
    </source>
</reference>
<dbReference type="InterPro" id="IPR036890">
    <property type="entry name" value="HATPase_C_sf"/>
</dbReference>
<dbReference type="Pfam" id="PF02518">
    <property type="entry name" value="HATPase_c"/>
    <property type="match status" value="1"/>
</dbReference>
<dbReference type="Pfam" id="PF01590">
    <property type="entry name" value="GAF"/>
    <property type="match status" value="1"/>
</dbReference>
<accession>A0A0S2SGZ1</accession>
<dbReference type="InterPro" id="IPR004358">
    <property type="entry name" value="Sig_transdc_His_kin-like_C"/>
</dbReference>
<dbReference type="SUPFAM" id="SSF55781">
    <property type="entry name" value="GAF domain-like"/>
    <property type="match status" value="1"/>
</dbReference>
<dbReference type="Gene3D" id="3.30.450.40">
    <property type="match status" value="1"/>
</dbReference>
<evidence type="ECO:0000313" key="5">
    <source>
        <dbReference type="EMBL" id="ALP40990.1"/>
    </source>
</evidence>
<dbReference type="InterPro" id="IPR036097">
    <property type="entry name" value="HisK_dim/P_sf"/>
</dbReference>
<keyword evidence="3" id="KW-0597">Phosphoprotein</keyword>
<dbReference type="AlphaFoldDB" id="A0A0S2SGZ1"/>
<reference evidence="5 6" key="2">
    <citation type="journal article" date="2016" name="Genome Announc.">
        <title>Complete Genome Sequence of the Highly Virulent Aeromonas schubertii Strain WL1483, Isolated from Diseased Snakehead Fish (Channa argus) in China.</title>
        <authorList>
            <person name="Liu L."/>
            <person name="Li N."/>
            <person name="Zhang D."/>
            <person name="Fu X."/>
            <person name="Shi C."/>
            <person name="Lin Q."/>
            <person name="Hao G."/>
        </authorList>
    </citation>
    <scope>NUCLEOTIDE SEQUENCE [LARGE SCALE GENOMIC DNA]</scope>
    <source>
        <strain evidence="5 6">WL1483</strain>
    </source>
</reference>
<dbReference type="SUPFAM" id="SSF47384">
    <property type="entry name" value="Homodimeric domain of signal transducing histidine kinase"/>
    <property type="match status" value="1"/>
</dbReference>
<dbReference type="PROSITE" id="PS50109">
    <property type="entry name" value="HIS_KIN"/>
    <property type="match status" value="1"/>
</dbReference>
<evidence type="ECO:0000256" key="2">
    <source>
        <dbReference type="ARBA" id="ARBA00012438"/>
    </source>
</evidence>
<evidence type="ECO:0000256" key="1">
    <source>
        <dbReference type="ARBA" id="ARBA00000085"/>
    </source>
</evidence>
<dbReference type="SMART" id="SM00065">
    <property type="entry name" value="GAF"/>
    <property type="match status" value="1"/>
</dbReference>
<feature type="domain" description="Histidine kinase" evidence="4">
    <location>
        <begin position="208"/>
        <end position="437"/>
    </location>
</feature>
<keyword evidence="5" id="KW-0418">Kinase</keyword>
<dbReference type="PRINTS" id="PR00344">
    <property type="entry name" value="BCTRLSENSOR"/>
</dbReference>
<dbReference type="InterPro" id="IPR003594">
    <property type="entry name" value="HATPase_dom"/>
</dbReference>
<dbReference type="Proteomes" id="UP000058114">
    <property type="component" value="Chromosome"/>
</dbReference>
<dbReference type="SUPFAM" id="SSF55874">
    <property type="entry name" value="ATPase domain of HSP90 chaperone/DNA topoisomerase II/histidine kinase"/>
    <property type="match status" value="1"/>
</dbReference>
<dbReference type="InterPro" id="IPR005467">
    <property type="entry name" value="His_kinase_dom"/>
</dbReference>
<dbReference type="PANTHER" id="PTHR43065:SF47">
    <property type="match status" value="1"/>
</dbReference>
<dbReference type="GO" id="GO:0000155">
    <property type="term" value="F:phosphorelay sensor kinase activity"/>
    <property type="evidence" value="ECO:0007669"/>
    <property type="project" value="InterPro"/>
</dbReference>
<proteinExistence type="predicted"/>
<dbReference type="Pfam" id="PF00512">
    <property type="entry name" value="HisKA"/>
    <property type="match status" value="1"/>
</dbReference>
<gene>
    <name evidence="5" type="ORF">WL1483_1571</name>
</gene>
<dbReference type="Gene3D" id="3.30.565.10">
    <property type="entry name" value="Histidine kinase-like ATPase, C-terminal domain"/>
    <property type="match status" value="1"/>
</dbReference>
<evidence type="ECO:0000313" key="6">
    <source>
        <dbReference type="Proteomes" id="UP000058114"/>
    </source>
</evidence>
<dbReference type="SMART" id="SM00387">
    <property type="entry name" value="HATPase_c"/>
    <property type="match status" value="1"/>
</dbReference>
<dbReference type="PATRIC" id="fig|652.5.peg.2707"/>
<dbReference type="EMBL" id="CP013067">
    <property type="protein sequence ID" value="ALP40990.1"/>
    <property type="molecule type" value="Genomic_DNA"/>
</dbReference>
<comment type="catalytic activity">
    <reaction evidence="1">
        <text>ATP + protein L-histidine = ADP + protein N-phospho-L-histidine.</text>
        <dbReference type="EC" id="2.7.13.3"/>
    </reaction>
</comment>
<dbReference type="SMART" id="SM00388">
    <property type="entry name" value="HisKA"/>
    <property type="match status" value="1"/>
</dbReference>
<dbReference type="PANTHER" id="PTHR43065">
    <property type="entry name" value="SENSOR HISTIDINE KINASE"/>
    <property type="match status" value="1"/>
</dbReference>
<name>A0A0S2SGZ1_9GAMM</name>
<protein>
    <recommendedName>
        <fullName evidence="2">histidine kinase</fullName>
        <ecNumber evidence="2">2.7.13.3</ecNumber>
    </recommendedName>
</protein>
<evidence type="ECO:0000256" key="3">
    <source>
        <dbReference type="ARBA" id="ARBA00022553"/>
    </source>
</evidence>
<dbReference type="InterPro" id="IPR003018">
    <property type="entry name" value="GAF"/>
</dbReference>
<dbReference type="InterPro" id="IPR029016">
    <property type="entry name" value="GAF-like_dom_sf"/>
</dbReference>
<organism evidence="5 6">
    <name type="scientific">Aeromonas schubertii</name>
    <dbReference type="NCBI Taxonomy" id="652"/>
    <lineage>
        <taxon>Bacteria</taxon>
        <taxon>Pseudomonadati</taxon>
        <taxon>Pseudomonadota</taxon>
        <taxon>Gammaproteobacteria</taxon>
        <taxon>Aeromonadales</taxon>
        <taxon>Aeromonadaceae</taxon>
        <taxon>Aeromonas</taxon>
    </lineage>
</organism>
<dbReference type="InterPro" id="IPR003661">
    <property type="entry name" value="HisK_dim/P_dom"/>
</dbReference>
<dbReference type="Gene3D" id="1.10.287.130">
    <property type="match status" value="1"/>
</dbReference>
<dbReference type="EC" id="2.7.13.3" evidence="2"/>
<keyword evidence="5" id="KW-0808">Transferase</keyword>
<evidence type="ECO:0000259" key="4">
    <source>
        <dbReference type="PROSITE" id="PS50109"/>
    </source>
</evidence>